<accession>A0ABQ9HSV4</accession>
<dbReference type="Proteomes" id="UP001159363">
    <property type="component" value="Chromosome X"/>
</dbReference>
<keyword evidence="2" id="KW-1185">Reference proteome</keyword>
<evidence type="ECO:0000313" key="2">
    <source>
        <dbReference type="Proteomes" id="UP001159363"/>
    </source>
</evidence>
<evidence type="ECO:0008006" key="3">
    <source>
        <dbReference type="Google" id="ProtNLM"/>
    </source>
</evidence>
<evidence type="ECO:0000313" key="1">
    <source>
        <dbReference type="EMBL" id="KAJ8887464.1"/>
    </source>
</evidence>
<sequence>MRNSTYYHDNHSLNCMGILWLGSKILLCKYQVTEECLQFEGFAEKCILCKMEDVWPIPYSVILADSGYALKEWHITRITEEDVTLLELFARQTQIHRKYIQVLSDFTHLGY</sequence>
<organism evidence="1 2">
    <name type="scientific">Dryococelus australis</name>
    <dbReference type="NCBI Taxonomy" id="614101"/>
    <lineage>
        <taxon>Eukaryota</taxon>
        <taxon>Metazoa</taxon>
        <taxon>Ecdysozoa</taxon>
        <taxon>Arthropoda</taxon>
        <taxon>Hexapoda</taxon>
        <taxon>Insecta</taxon>
        <taxon>Pterygota</taxon>
        <taxon>Neoptera</taxon>
        <taxon>Polyneoptera</taxon>
        <taxon>Phasmatodea</taxon>
        <taxon>Verophasmatodea</taxon>
        <taxon>Anareolatae</taxon>
        <taxon>Phasmatidae</taxon>
        <taxon>Eurycanthinae</taxon>
        <taxon>Dryococelus</taxon>
    </lineage>
</organism>
<reference evidence="1 2" key="1">
    <citation type="submission" date="2023-02" db="EMBL/GenBank/DDBJ databases">
        <title>LHISI_Scaffold_Assembly.</title>
        <authorList>
            <person name="Stuart O.P."/>
            <person name="Cleave R."/>
            <person name="Magrath M.J.L."/>
            <person name="Mikheyev A.S."/>
        </authorList>
    </citation>
    <scope>NUCLEOTIDE SEQUENCE [LARGE SCALE GENOMIC DNA]</scope>
    <source>
        <strain evidence="1">Daus_M_001</strain>
        <tissue evidence="1">Leg muscle</tissue>
    </source>
</reference>
<gene>
    <name evidence="1" type="ORF">PR048_013679</name>
</gene>
<dbReference type="EMBL" id="JARBHB010000004">
    <property type="protein sequence ID" value="KAJ8887464.1"/>
    <property type="molecule type" value="Genomic_DNA"/>
</dbReference>
<name>A0ABQ9HSV4_9NEOP</name>
<protein>
    <recommendedName>
        <fullName evidence="3">DDE Tnp4 domain-containing protein</fullName>
    </recommendedName>
</protein>
<proteinExistence type="predicted"/>
<comment type="caution">
    <text evidence="1">The sequence shown here is derived from an EMBL/GenBank/DDBJ whole genome shotgun (WGS) entry which is preliminary data.</text>
</comment>